<dbReference type="GO" id="GO:0008836">
    <property type="term" value="F:diaminopimelate decarboxylase activity"/>
    <property type="evidence" value="ECO:0007669"/>
    <property type="project" value="UniProtKB-EC"/>
</dbReference>
<evidence type="ECO:0000313" key="7">
    <source>
        <dbReference type="EMBL" id="MBZ7987808.1"/>
    </source>
</evidence>
<protein>
    <recommendedName>
        <fullName evidence="5">Diaminopimelate decarboxylase</fullName>
        <ecNumber evidence="5">4.1.1.20</ecNumber>
    </recommendedName>
</protein>
<reference evidence="7 8" key="1">
    <citation type="submission" date="2020-07" db="EMBL/GenBank/DDBJ databases">
        <title>Transfer of Campylobacter canadensis to the novel genus Avispirillum gen. nov., that also includes two novel species recovered from migratory waterfowl: Avispirillum anseris sp. nov. and Avispirillum brantae sp. nov.</title>
        <authorList>
            <person name="Miller W.G."/>
            <person name="Chapman M.H."/>
            <person name="Yee E."/>
            <person name="Inglis G.D."/>
        </authorList>
    </citation>
    <scope>NUCLEOTIDE SEQUENCE [LARGE SCALE GENOMIC DNA]</scope>
    <source>
        <strain evidence="7 8">L283</strain>
    </source>
</reference>
<dbReference type="InterPro" id="IPR009006">
    <property type="entry name" value="Ala_racemase/Decarboxylase_C"/>
</dbReference>
<keyword evidence="8" id="KW-1185">Reference proteome</keyword>
<comment type="caution">
    <text evidence="7">The sequence shown here is derived from an EMBL/GenBank/DDBJ whole genome shotgun (WGS) entry which is preliminary data.</text>
</comment>
<keyword evidence="2" id="KW-0210">Decarboxylase</keyword>
<name>A0ABS7WTE4_9BACT</name>
<dbReference type="InterPro" id="IPR022644">
    <property type="entry name" value="De-COase2_N"/>
</dbReference>
<feature type="domain" description="Orn/DAP/Arg decarboxylase 2 N-terminal" evidence="6">
    <location>
        <begin position="53"/>
        <end position="313"/>
    </location>
</feature>
<gene>
    <name evidence="7" type="primary">lysA</name>
    <name evidence="7" type="ORF">AVCANL283_06820</name>
</gene>
<evidence type="ECO:0000256" key="2">
    <source>
        <dbReference type="ARBA" id="ARBA00022793"/>
    </source>
</evidence>
<dbReference type="InterPro" id="IPR029066">
    <property type="entry name" value="PLP-binding_barrel"/>
</dbReference>
<dbReference type="InterPro" id="IPR000183">
    <property type="entry name" value="Orn/DAP/Arg_de-COase"/>
</dbReference>
<evidence type="ECO:0000313" key="8">
    <source>
        <dbReference type="Proteomes" id="UP000786183"/>
    </source>
</evidence>
<evidence type="ECO:0000259" key="6">
    <source>
        <dbReference type="Pfam" id="PF02784"/>
    </source>
</evidence>
<comment type="cofactor">
    <cofactor evidence="1">
        <name>pyridoxal 5'-phosphate</name>
        <dbReference type="ChEBI" id="CHEBI:597326"/>
    </cofactor>
</comment>
<accession>A0ABS7WTE4</accession>
<sequence length="467" mass="52900">MQTVIDNYEELRMDLIKNDRRFSSKNGHLCFDGVDVVELAKKYGTPFYVFSEKEIVRNIDEIKEAFNSHQKTKIFFASKACSVMGILKAVKDSGICVEANSLYEVKKALEIGFKGEQIVFNGVVKKVKDLEVAISNDLYLINVDSEFELNNIEEISTRLKKVANVCVRIEPSVKAAGTHEQLDTSFHAKAGLDREQAIDICKRILQMPYVKLKGLHMHVGDQLPIVEPFADACRVLVEESMSIEKELGIKFELINVGGGISTAYKYEKDKIKTVESNMHIGFSAKDFANAMIKEIHKWNKDIEICIEPGRKVVGSAAILISELSCQKNKTLHPLNAKDPITHIEWKFIDAGYSVLSDSQHFNWFFYVYNASKINEKHNYSVRLAGPLCDGGDWFRIGTNGDREFLLPKESTVGDFIVFIDAGAYTIESQTTYNNRPRTAVVIIDKNGNDRLIRREDTYADILSYDIY</sequence>
<dbReference type="SUPFAM" id="SSF50621">
    <property type="entry name" value="Alanine racemase C-terminal domain-like"/>
    <property type="match status" value="1"/>
</dbReference>
<dbReference type="NCBIfam" id="TIGR01048">
    <property type="entry name" value="lysA"/>
    <property type="match status" value="1"/>
</dbReference>
<keyword evidence="4 7" id="KW-0456">Lyase</keyword>
<evidence type="ECO:0000256" key="1">
    <source>
        <dbReference type="ARBA" id="ARBA00001933"/>
    </source>
</evidence>
<dbReference type="SUPFAM" id="SSF51419">
    <property type="entry name" value="PLP-binding barrel"/>
    <property type="match status" value="1"/>
</dbReference>
<dbReference type="InterPro" id="IPR002986">
    <property type="entry name" value="DAP_deCOOHase_LysA"/>
</dbReference>
<organism evidence="7 8">
    <name type="scientific">Campylobacter canadensis</name>
    <dbReference type="NCBI Taxonomy" id="449520"/>
    <lineage>
        <taxon>Bacteria</taxon>
        <taxon>Pseudomonadati</taxon>
        <taxon>Campylobacterota</taxon>
        <taxon>Epsilonproteobacteria</taxon>
        <taxon>Campylobacterales</taxon>
        <taxon>Campylobacteraceae</taxon>
        <taxon>Campylobacter</taxon>
    </lineage>
</organism>
<evidence type="ECO:0000256" key="5">
    <source>
        <dbReference type="NCBIfam" id="TIGR01048"/>
    </source>
</evidence>
<dbReference type="EC" id="4.1.1.20" evidence="5"/>
<dbReference type="EMBL" id="JACGBB010000015">
    <property type="protein sequence ID" value="MBZ7987808.1"/>
    <property type="molecule type" value="Genomic_DNA"/>
</dbReference>
<dbReference type="RefSeq" id="WP_224325459.1">
    <property type="nucleotide sequence ID" value="NZ_JACGBB010000015.1"/>
</dbReference>
<dbReference type="Pfam" id="PF02784">
    <property type="entry name" value="Orn_Arg_deC_N"/>
    <property type="match status" value="1"/>
</dbReference>
<proteinExistence type="predicted"/>
<dbReference type="Proteomes" id="UP000786183">
    <property type="component" value="Unassembled WGS sequence"/>
</dbReference>
<keyword evidence="3" id="KW-0663">Pyridoxal phosphate</keyword>
<dbReference type="PRINTS" id="PR01179">
    <property type="entry name" value="ODADCRBXLASE"/>
</dbReference>
<dbReference type="PANTHER" id="PTHR43727">
    <property type="entry name" value="DIAMINOPIMELATE DECARBOXYLASE"/>
    <property type="match status" value="1"/>
</dbReference>
<evidence type="ECO:0000256" key="4">
    <source>
        <dbReference type="ARBA" id="ARBA00023239"/>
    </source>
</evidence>
<dbReference type="Gene3D" id="3.20.20.10">
    <property type="entry name" value="Alanine racemase"/>
    <property type="match status" value="1"/>
</dbReference>
<dbReference type="PANTHER" id="PTHR43727:SF2">
    <property type="entry name" value="GROUP IV DECARBOXYLASE"/>
    <property type="match status" value="1"/>
</dbReference>
<evidence type="ECO:0000256" key="3">
    <source>
        <dbReference type="ARBA" id="ARBA00022898"/>
    </source>
</evidence>
<dbReference type="Gene3D" id="2.40.37.10">
    <property type="entry name" value="Lyase, Ornithine Decarboxylase, Chain A, domain 1"/>
    <property type="match status" value="1"/>
</dbReference>